<protein>
    <submittedName>
        <fullName evidence="1">Uncharacterized protein</fullName>
    </submittedName>
</protein>
<evidence type="ECO:0000313" key="2">
    <source>
        <dbReference type="Proteomes" id="UP000001072"/>
    </source>
</evidence>
<dbReference type="GeneID" id="18933500"/>
<dbReference type="Proteomes" id="UP000001072">
    <property type="component" value="Unassembled WGS sequence"/>
</dbReference>
<dbReference type="EMBL" id="GL883204">
    <property type="protein sequence ID" value="EGF97716.1"/>
    <property type="molecule type" value="Genomic_DNA"/>
</dbReference>
<reference evidence="2" key="1">
    <citation type="journal article" date="2011" name="Proc. Natl. Acad. Sci. U.S.A.">
        <title>Obligate biotrophy features unraveled by the genomic analysis of rust fungi.</title>
        <authorList>
            <person name="Duplessis S."/>
            <person name="Cuomo C.A."/>
            <person name="Lin Y.-C."/>
            <person name="Aerts A."/>
            <person name="Tisserant E."/>
            <person name="Veneault-Fourrey C."/>
            <person name="Joly D.L."/>
            <person name="Hacquard S."/>
            <person name="Amselem J."/>
            <person name="Cantarel B.L."/>
            <person name="Chiu R."/>
            <person name="Coutinho P.M."/>
            <person name="Feau N."/>
            <person name="Field M."/>
            <person name="Frey P."/>
            <person name="Gelhaye E."/>
            <person name="Goldberg J."/>
            <person name="Grabherr M.G."/>
            <person name="Kodira C.D."/>
            <person name="Kohler A."/>
            <person name="Kuees U."/>
            <person name="Lindquist E.A."/>
            <person name="Lucas S.M."/>
            <person name="Mago R."/>
            <person name="Mauceli E."/>
            <person name="Morin E."/>
            <person name="Murat C."/>
            <person name="Pangilinan J.L."/>
            <person name="Park R."/>
            <person name="Pearson M."/>
            <person name="Quesneville H."/>
            <person name="Rouhier N."/>
            <person name="Sakthikumar S."/>
            <person name="Salamov A.A."/>
            <person name="Schmutz J."/>
            <person name="Selles B."/>
            <person name="Shapiro H."/>
            <person name="Tanguay P."/>
            <person name="Tuskan G.A."/>
            <person name="Henrissat B."/>
            <person name="Van de Peer Y."/>
            <person name="Rouze P."/>
            <person name="Ellis J.G."/>
            <person name="Dodds P.N."/>
            <person name="Schein J.E."/>
            <person name="Zhong S."/>
            <person name="Hamelin R.C."/>
            <person name="Grigoriev I.V."/>
            <person name="Szabo L.J."/>
            <person name="Martin F."/>
        </authorList>
    </citation>
    <scope>NUCLEOTIDE SEQUENCE [LARGE SCALE GENOMIC DNA]</scope>
    <source>
        <strain evidence="2">98AG31 / pathotype 3-4-7</strain>
    </source>
</reference>
<gene>
    <name evidence="1" type="ORF">MELLADRAFT_84517</name>
</gene>
<proteinExistence type="predicted"/>
<dbReference type="RefSeq" id="XP_007419013.1">
    <property type="nucleotide sequence ID" value="XM_007418951.1"/>
</dbReference>
<organism evidence="2">
    <name type="scientific">Melampsora larici-populina (strain 98AG31 / pathotype 3-4-7)</name>
    <name type="common">Poplar leaf rust fungus</name>
    <dbReference type="NCBI Taxonomy" id="747676"/>
    <lineage>
        <taxon>Eukaryota</taxon>
        <taxon>Fungi</taxon>
        <taxon>Dikarya</taxon>
        <taxon>Basidiomycota</taxon>
        <taxon>Pucciniomycotina</taxon>
        <taxon>Pucciniomycetes</taxon>
        <taxon>Pucciniales</taxon>
        <taxon>Melampsoraceae</taxon>
        <taxon>Melampsora</taxon>
    </lineage>
</organism>
<evidence type="ECO:0000313" key="1">
    <source>
        <dbReference type="EMBL" id="EGF97716.1"/>
    </source>
</evidence>
<dbReference type="OrthoDB" id="2514615at2759"/>
<dbReference type="AlphaFoldDB" id="F4SCB0"/>
<accession>F4SCB0</accession>
<dbReference type="KEGG" id="mlr:MELLADRAFT_84517"/>
<sequence length="264" mass="29594">MLPTHHIKEPVCAGGINFKVASITSSAIEITHPFHSPLHMIAKVSDEPDAMFPEHYSLPAGGWTPKKDIQHCNTPLISCYLNTSDKGNGTTQFLVTALVFIKYSEQSQVIKTMCEHEISLDQPPRYNPSFHHHVDLINITGLTTPDWKSAFPETHLLLATQAAQLASIQCGEDLQPSEPSDIIKSQLKPHQKQGLAFLLDRENHYPPAIDHCGNVLTKAPLTSGHTVCVARNSFQQQITRPQLVHRHLYWLMTWDLGKLYKQSL</sequence>
<dbReference type="HOGENOM" id="CLU_1054024_0_0_1"/>
<name>F4SCB0_MELLP</name>
<dbReference type="InParanoid" id="F4SCB0"/>
<keyword evidence="2" id="KW-1185">Reference proteome</keyword>
<dbReference type="VEuPathDB" id="FungiDB:MELLADRAFT_84517"/>